<feature type="domain" description="Bromodomain associated" evidence="6">
    <location>
        <begin position="7"/>
        <end position="58"/>
    </location>
</feature>
<dbReference type="AlphaFoldDB" id="A0AAJ0M697"/>
<reference evidence="7" key="1">
    <citation type="journal article" date="2023" name="Mol. Phylogenet. Evol.">
        <title>Genome-scale phylogeny and comparative genomics of the fungal order Sordariales.</title>
        <authorList>
            <person name="Hensen N."/>
            <person name="Bonometti L."/>
            <person name="Westerberg I."/>
            <person name="Brannstrom I.O."/>
            <person name="Guillou S."/>
            <person name="Cros-Aarteil S."/>
            <person name="Calhoun S."/>
            <person name="Haridas S."/>
            <person name="Kuo A."/>
            <person name="Mondo S."/>
            <person name="Pangilinan J."/>
            <person name="Riley R."/>
            <person name="LaButti K."/>
            <person name="Andreopoulos B."/>
            <person name="Lipzen A."/>
            <person name="Chen C."/>
            <person name="Yan M."/>
            <person name="Daum C."/>
            <person name="Ng V."/>
            <person name="Clum A."/>
            <person name="Steindorff A."/>
            <person name="Ohm R.A."/>
            <person name="Martin F."/>
            <person name="Silar P."/>
            <person name="Natvig D.O."/>
            <person name="Lalanne C."/>
            <person name="Gautier V."/>
            <person name="Ament-Velasquez S.L."/>
            <person name="Kruys A."/>
            <person name="Hutchinson M.I."/>
            <person name="Powell A.J."/>
            <person name="Barry K."/>
            <person name="Miller A.N."/>
            <person name="Grigoriev I.V."/>
            <person name="Debuchy R."/>
            <person name="Gladieux P."/>
            <person name="Hiltunen Thoren M."/>
            <person name="Johannesson H."/>
        </authorList>
    </citation>
    <scope>NUCLEOTIDE SEQUENCE</scope>
    <source>
        <strain evidence="7">CBS 333.67</strain>
    </source>
</reference>
<dbReference type="RefSeq" id="XP_062726210.1">
    <property type="nucleotide sequence ID" value="XM_062864238.1"/>
</dbReference>
<evidence type="ECO:0000256" key="5">
    <source>
        <dbReference type="SAM" id="MobiDB-lite"/>
    </source>
</evidence>
<proteinExistence type="predicted"/>
<organism evidence="7 8">
    <name type="scientific">Chaetomium strumarium</name>
    <dbReference type="NCBI Taxonomy" id="1170767"/>
    <lineage>
        <taxon>Eukaryota</taxon>
        <taxon>Fungi</taxon>
        <taxon>Dikarya</taxon>
        <taxon>Ascomycota</taxon>
        <taxon>Pezizomycotina</taxon>
        <taxon>Sordariomycetes</taxon>
        <taxon>Sordariomycetidae</taxon>
        <taxon>Sordariales</taxon>
        <taxon>Chaetomiaceae</taxon>
        <taxon>Chaetomium</taxon>
    </lineage>
</organism>
<feature type="region of interest" description="Disordered" evidence="5">
    <location>
        <begin position="198"/>
        <end position="249"/>
    </location>
</feature>
<dbReference type="Proteomes" id="UP001273166">
    <property type="component" value="Unassembled WGS sequence"/>
</dbReference>
<name>A0AAJ0M697_9PEZI</name>
<evidence type="ECO:0000256" key="2">
    <source>
        <dbReference type="ARBA" id="ARBA00023015"/>
    </source>
</evidence>
<feature type="compositionally biased region" description="Low complexity" evidence="5">
    <location>
        <begin position="228"/>
        <end position="240"/>
    </location>
</feature>
<dbReference type="InterPro" id="IPR006565">
    <property type="entry name" value="BTP"/>
</dbReference>
<keyword evidence="8" id="KW-1185">Reference proteome</keyword>
<dbReference type="Pfam" id="PF07524">
    <property type="entry name" value="Bromo_TP"/>
    <property type="match status" value="1"/>
</dbReference>
<reference evidence="7" key="2">
    <citation type="submission" date="2023-06" db="EMBL/GenBank/DDBJ databases">
        <authorList>
            <consortium name="Lawrence Berkeley National Laboratory"/>
            <person name="Mondo S.J."/>
            <person name="Hensen N."/>
            <person name="Bonometti L."/>
            <person name="Westerberg I."/>
            <person name="Brannstrom I.O."/>
            <person name="Guillou S."/>
            <person name="Cros-Aarteil S."/>
            <person name="Calhoun S."/>
            <person name="Haridas S."/>
            <person name="Kuo A."/>
            <person name="Pangilinan J."/>
            <person name="Riley R."/>
            <person name="Labutti K."/>
            <person name="Andreopoulos B."/>
            <person name="Lipzen A."/>
            <person name="Chen C."/>
            <person name="Yanf M."/>
            <person name="Daum C."/>
            <person name="Ng V."/>
            <person name="Clum A."/>
            <person name="Steindorff A."/>
            <person name="Ohm R."/>
            <person name="Martin F."/>
            <person name="Silar P."/>
            <person name="Natvig D."/>
            <person name="Lalanne C."/>
            <person name="Gautier V."/>
            <person name="Ament-Velasquez S.L."/>
            <person name="Kruys A."/>
            <person name="Hutchinson M.I."/>
            <person name="Powell A.J."/>
            <person name="Barry K."/>
            <person name="Miller A.N."/>
            <person name="Grigoriev I.V."/>
            <person name="Debuchy R."/>
            <person name="Gladieux P."/>
            <person name="Thoren M.H."/>
            <person name="Johannesson H."/>
        </authorList>
    </citation>
    <scope>NUCLEOTIDE SEQUENCE</scope>
    <source>
        <strain evidence="7">CBS 333.67</strain>
    </source>
</reference>
<sequence length="249" mass="26971">MAPPPPLFHALLRPAVLQILRATGYHAAKTSVIDSVTDLAARYLLHLCRLTALYSAHNNEELPPVLADGWGGSGATLTPTVPAPTVVDVRMALQRAGVFKPEKIPVEQEHLDADDTRGVEVFVAWAMGQLNQEIKRIALDGDDEAGNYLDALKRKHSKNDDDSKYLGTLLGRGIEHGDVQVEGGEYQSIFDWEERMRLASQKPPEAPEKQVNGDGVNGDGDGDREGSRPPSSGLSSLGDRSIADEMDLS</sequence>
<protein>
    <recommendedName>
        <fullName evidence="6">Bromodomain associated domain-containing protein</fullName>
    </recommendedName>
</protein>
<keyword evidence="2" id="KW-0805">Transcription regulation</keyword>
<evidence type="ECO:0000259" key="6">
    <source>
        <dbReference type="Pfam" id="PF07524"/>
    </source>
</evidence>
<dbReference type="GO" id="GO:0046982">
    <property type="term" value="F:protein heterodimerization activity"/>
    <property type="evidence" value="ECO:0007669"/>
    <property type="project" value="InterPro"/>
</dbReference>
<evidence type="ECO:0000256" key="3">
    <source>
        <dbReference type="ARBA" id="ARBA00023163"/>
    </source>
</evidence>
<gene>
    <name evidence="7" type="ORF">B0T15DRAFT_37743</name>
</gene>
<dbReference type="Gene3D" id="1.10.20.10">
    <property type="entry name" value="Histone, subunit A"/>
    <property type="match status" value="1"/>
</dbReference>
<keyword evidence="3" id="KW-0804">Transcription</keyword>
<dbReference type="GO" id="GO:0005634">
    <property type="term" value="C:nucleus"/>
    <property type="evidence" value="ECO:0007669"/>
    <property type="project" value="UniProtKB-SubCell"/>
</dbReference>
<keyword evidence="4" id="KW-0539">Nucleus</keyword>
<dbReference type="EMBL" id="JAUDZG010000001">
    <property type="protein sequence ID" value="KAK3310430.1"/>
    <property type="molecule type" value="Genomic_DNA"/>
</dbReference>
<evidence type="ECO:0000313" key="8">
    <source>
        <dbReference type="Proteomes" id="UP001273166"/>
    </source>
</evidence>
<evidence type="ECO:0000256" key="1">
    <source>
        <dbReference type="ARBA" id="ARBA00004123"/>
    </source>
</evidence>
<comment type="subcellular location">
    <subcellularLocation>
        <location evidence="1">Nucleus</location>
    </subcellularLocation>
</comment>
<comment type="caution">
    <text evidence="7">The sequence shown here is derived from an EMBL/GenBank/DDBJ whole genome shotgun (WGS) entry which is preliminary data.</text>
</comment>
<evidence type="ECO:0000313" key="7">
    <source>
        <dbReference type="EMBL" id="KAK3310430.1"/>
    </source>
</evidence>
<dbReference type="GeneID" id="87883067"/>
<accession>A0AAJ0M697</accession>
<dbReference type="CDD" id="cd00076">
    <property type="entry name" value="HFD_SF"/>
    <property type="match status" value="1"/>
</dbReference>
<dbReference type="InterPro" id="IPR009072">
    <property type="entry name" value="Histone-fold"/>
</dbReference>
<evidence type="ECO:0000256" key="4">
    <source>
        <dbReference type="ARBA" id="ARBA00023242"/>
    </source>
</evidence>